<keyword evidence="3" id="KW-1185">Reference proteome</keyword>
<feature type="region of interest" description="Disordered" evidence="1">
    <location>
        <begin position="505"/>
        <end position="530"/>
    </location>
</feature>
<protein>
    <submittedName>
        <fullName evidence="2">Uncharacterized protein</fullName>
    </submittedName>
</protein>
<reference evidence="3" key="1">
    <citation type="journal article" date="2013" name="Nat. Genet.">
        <title>The duck genome and transcriptome provide insight into an avian influenza virus reservoir species.</title>
        <authorList>
            <person name="Huang Y."/>
            <person name="Li Y."/>
            <person name="Burt D.W."/>
            <person name="Chen H."/>
            <person name="Zhang Y."/>
            <person name="Qian W."/>
            <person name="Kim H."/>
            <person name="Gan S."/>
            <person name="Zhao Y."/>
            <person name="Li J."/>
            <person name="Yi K."/>
            <person name="Feng H."/>
            <person name="Zhu P."/>
            <person name="Li B."/>
            <person name="Liu Q."/>
            <person name="Fairley S."/>
            <person name="Magor K.E."/>
            <person name="Du Z."/>
            <person name="Hu X."/>
            <person name="Goodman L."/>
            <person name="Tafer H."/>
            <person name="Vignal A."/>
            <person name="Lee T."/>
            <person name="Kim K.W."/>
            <person name="Sheng Z."/>
            <person name="An Y."/>
            <person name="Searle S."/>
            <person name="Herrero J."/>
            <person name="Groenen M.A."/>
            <person name="Crooijmans R.P."/>
            <person name="Faraut T."/>
            <person name="Cai Q."/>
            <person name="Webster R.G."/>
            <person name="Aldridge J.R."/>
            <person name="Warren W.C."/>
            <person name="Bartschat S."/>
            <person name="Kehr S."/>
            <person name="Marz M."/>
            <person name="Stadler P.F."/>
            <person name="Smith J."/>
            <person name="Kraus R.H."/>
            <person name="Zhao Y."/>
            <person name="Ren L."/>
            <person name="Fei J."/>
            <person name="Morisson M."/>
            <person name="Kaiser P."/>
            <person name="Griffin D.K."/>
            <person name="Rao M."/>
            <person name="Pitel F."/>
            <person name="Wang J."/>
            <person name="Li N."/>
        </authorList>
    </citation>
    <scope>NUCLEOTIDE SEQUENCE [LARGE SCALE GENOMIC DNA]</scope>
</reference>
<gene>
    <name evidence="2" type="ORF">Anapl_01535</name>
</gene>
<dbReference type="AlphaFoldDB" id="R0LN13"/>
<dbReference type="EMBL" id="KB743040">
    <property type="protein sequence ID" value="EOB01798.1"/>
    <property type="molecule type" value="Genomic_DNA"/>
</dbReference>
<evidence type="ECO:0000256" key="1">
    <source>
        <dbReference type="SAM" id="MobiDB-lite"/>
    </source>
</evidence>
<sequence length="947" mass="101332">MGQKGYEDHTSSQGVCRSRGVDKSDLISSKYCKSCSVAGHHGTGCTGCPVMAQGLQKYVLARLVPWHIVFCRMINHGAGRELLGRFARSCSSWALPYRGTPESLMPSCLASVLGCRESSPSWGVRLANLAGVVPCSTEQLQADLGGIRSGLAPAAVGSSSHEISSFSEVSGCLLRGVEEVVLTASQHQRPARSWGWGMLLISDQLDDVVRVSQQRCSPFASVKRMSEGSLSAGRSPARRGALSIRSSQLKQSEAVNELDSFPVHGQRWAVGPGSVSAVALVGASWAVDGLNSTSSATVYELRSSWMTGRKNEKPEAKHGMLKMSALKKQTDWCIHISEAVLFEEQEVWGIVTSLLSSCRGQRDCPGEQLVLSAWPELRPHPDVLQVTSGPWAALCVHQSRDEMFAPRVLGKKESLFNNTIVLTIITWPSGTPDCAAFCISKSVREKVAKGKTASAMKSCRMKCCQPALTVTYLQALHNSSQPHARFVQRLPCALRAASGTGKAATSTGFQLSRGGSAAPQGKQPPAPCASRGGSAAFWGVAARGTIAPMLVVMQPGQRSYHLAGWFGRMPLALSPAVRGHGRCLEASSDFPGFLMVILHDWDTLLREAVVFVTSVLCIGSILKPVQAVSPELPQRRGEVHFLGPSLNGSTAAPALLGELRVLAGAAKSSLGKENQGQTSGKETWDGQCERGREHRFGWLPLLQDRGAVREERETPSQQSHGRGGWLRGAGGRWVGCPRDPWVVLCRSGCLRVAGGDQLVGSGAACSCSPAVILFHPTLSITLLFSKFHILLSDFKPAGCRLRLPRSNLLAAGSSCLVHETTYGRRKKLVLKNPAVYSENSLKWLGTDTEQGQNCPDPDQEEMRCRAAAAEPPAQGSTRPPPQQWSGRGHHAAARGQNGERPATSGGNAFLKARWEGGSEVVLAAADLAAMPALSWPCEASGAAWGWL</sequence>
<feature type="region of interest" description="Disordered" evidence="1">
    <location>
        <begin position="846"/>
        <end position="907"/>
    </location>
</feature>
<evidence type="ECO:0000313" key="3">
    <source>
        <dbReference type="Proteomes" id="UP000296049"/>
    </source>
</evidence>
<evidence type="ECO:0000313" key="2">
    <source>
        <dbReference type="EMBL" id="EOB01798.1"/>
    </source>
</evidence>
<accession>R0LN13</accession>
<dbReference type="Proteomes" id="UP000296049">
    <property type="component" value="Unassembled WGS sequence"/>
</dbReference>
<name>R0LN13_ANAPL</name>
<organism evidence="2 3">
    <name type="scientific">Anas platyrhynchos</name>
    <name type="common">Mallard</name>
    <name type="synonym">Anas boschas</name>
    <dbReference type="NCBI Taxonomy" id="8839"/>
    <lineage>
        <taxon>Eukaryota</taxon>
        <taxon>Metazoa</taxon>
        <taxon>Chordata</taxon>
        <taxon>Craniata</taxon>
        <taxon>Vertebrata</taxon>
        <taxon>Euteleostomi</taxon>
        <taxon>Archelosauria</taxon>
        <taxon>Archosauria</taxon>
        <taxon>Dinosauria</taxon>
        <taxon>Saurischia</taxon>
        <taxon>Theropoda</taxon>
        <taxon>Coelurosauria</taxon>
        <taxon>Aves</taxon>
        <taxon>Neognathae</taxon>
        <taxon>Galloanserae</taxon>
        <taxon>Anseriformes</taxon>
        <taxon>Anatidae</taxon>
        <taxon>Anatinae</taxon>
        <taxon>Anas</taxon>
    </lineage>
</organism>
<proteinExistence type="predicted"/>